<evidence type="ECO:0000313" key="7">
    <source>
        <dbReference type="Proteomes" id="UP000221369"/>
    </source>
</evidence>
<name>A0A2A9DTL5_9MICO</name>
<dbReference type="Proteomes" id="UP000221369">
    <property type="component" value="Unassembled WGS sequence"/>
</dbReference>
<dbReference type="PANTHER" id="PTHR12599:SF0">
    <property type="entry name" value="PTERIN-4-ALPHA-CARBINOLAMINE DEHYDRATASE"/>
    <property type="match status" value="1"/>
</dbReference>
<comment type="caution">
    <text evidence="6">The sequence shown here is derived from an EMBL/GenBank/DDBJ whole genome shotgun (WGS) entry which is preliminary data.</text>
</comment>
<keyword evidence="7" id="KW-1185">Reference proteome</keyword>
<dbReference type="EMBL" id="PDJE01000001">
    <property type="protein sequence ID" value="PFG30127.1"/>
    <property type="molecule type" value="Genomic_DNA"/>
</dbReference>
<reference evidence="6 7" key="1">
    <citation type="submission" date="2017-10" db="EMBL/GenBank/DDBJ databases">
        <title>Sequencing the genomes of 1000 actinobacteria strains.</title>
        <authorList>
            <person name="Klenk H.-P."/>
        </authorList>
    </citation>
    <scope>NUCLEOTIDE SEQUENCE [LARGE SCALE GENOMIC DNA]</scope>
    <source>
        <strain evidence="6 7">DSM 21798</strain>
    </source>
</reference>
<evidence type="ECO:0000256" key="1">
    <source>
        <dbReference type="ARBA" id="ARBA00001554"/>
    </source>
</evidence>
<dbReference type="AlphaFoldDB" id="A0A2A9DTL5"/>
<sequence length="122" mass="13262">MNCTLPVGNPLFSDDTRGYPEGMMDRISAERFAEQSGVADWHAEGDSARARFETGSFAKGVEFVVEIGKLADQANHHPDVGLRYPNVTVTLSTHDVSGLTQRDIDLAKQISVAARNLDISAE</sequence>
<protein>
    <recommendedName>
        <fullName evidence="4">Putative pterin-4-alpha-carbinolamine dehydratase</fullName>
        <ecNumber evidence="3">4.2.1.96</ecNumber>
    </recommendedName>
</protein>
<dbReference type="SUPFAM" id="SSF55248">
    <property type="entry name" value="PCD-like"/>
    <property type="match status" value="1"/>
</dbReference>
<dbReference type="CDD" id="cd00488">
    <property type="entry name" value="PCD_DCoH"/>
    <property type="match status" value="1"/>
</dbReference>
<comment type="catalytic activity">
    <reaction evidence="1">
        <text>(4aS,6R)-4a-hydroxy-L-erythro-5,6,7,8-tetrahydrobiopterin = (6R)-L-erythro-6,7-dihydrobiopterin + H2O</text>
        <dbReference type="Rhea" id="RHEA:11920"/>
        <dbReference type="ChEBI" id="CHEBI:15377"/>
        <dbReference type="ChEBI" id="CHEBI:15642"/>
        <dbReference type="ChEBI" id="CHEBI:43120"/>
        <dbReference type="EC" id="4.2.1.96"/>
    </reaction>
</comment>
<accession>A0A2A9DTL5</accession>
<dbReference type="GO" id="GO:0006729">
    <property type="term" value="P:tetrahydrobiopterin biosynthetic process"/>
    <property type="evidence" value="ECO:0007669"/>
    <property type="project" value="InterPro"/>
</dbReference>
<proteinExistence type="inferred from homology"/>
<evidence type="ECO:0000256" key="2">
    <source>
        <dbReference type="ARBA" id="ARBA00006472"/>
    </source>
</evidence>
<dbReference type="GO" id="GO:0008124">
    <property type="term" value="F:4-alpha-hydroxytetrahydrobiopterin dehydratase activity"/>
    <property type="evidence" value="ECO:0007669"/>
    <property type="project" value="UniProtKB-EC"/>
</dbReference>
<organism evidence="6 7">
    <name type="scientific">Paramicrobacterium agarici</name>
    <dbReference type="NCBI Taxonomy" id="630514"/>
    <lineage>
        <taxon>Bacteria</taxon>
        <taxon>Bacillati</taxon>
        <taxon>Actinomycetota</taxon>
        <taxon>Actinomycetes</taxon>
        <taxon>Micrococcales</taxon>
        <taxon>Microbacteriaceae</taxon>
        <taxon>Paramicrobacterium</taxon>
    </lineage>
</organism>
<dbReference type="EC" id="4.2.1.96" evidence="3"/>
<evidence type="ECO:0000313" key="6">
    <source>
        <dbReference type="EMBL" id="PFG30127.1"/>
    </source>
</evidence>
<evidence type="ECO:0000256" key="4">
    <source>
        <dbReference type="ARBA" id="ARBA00021735"/>
    </source>
</evidence>
<dbReference type="InterPro" id="IPR036428">
    <property type="entry name" value="PCD_sf"/>
</dbReference>
<dbReference type="InterPro" id="IPR001533">
    <property type="entry name" value="Pterin_deHydtase"/>
</dbReference>
<dbReference type="Pfam" id="PF01329">
    <property type="entry name" value="Pterin_4a"/>
    <property type="match status" value="1"/>
</dbReference>
<gene>
    <name evidence="6" type="ORF">ATJ78_1048</name>
</gene>
<evidence type="ECO:0000256" key="5">
    <source>
        <dbReference type="ARBA" id="ARBA00023239"/>
    </source>
</evidence>
<dbReference type="PANTHER" id="PTHR12599">
    <property type="entry name" value="PTERIN-4-ALPHA-CARBINOLAMINE DEHYDRATASE"/>
    <property type="match status" value="1"/>
</dbReference>
<dbReference type="Gene3D" id="3.30.1360.20">
    <property type="entry name" value="Transcriptional coactivator/pterin dehydratase"/>
    <property type="match status" value="1"/>
</dbReference>
<keyword evidence="5" id="KW-0456">Lyase</keyword>
<dbReference type="NCBIfam" id="NF002017">
    <property type="entry name" value="PRK00823.1-2"/>
    <property type="match status" value="1"/>
</dbReference>
<evidence type="ECO:0000256" key="3">
    <source>
        <dbReference type="ARBA" id="ARBA00013252"/>
    </source>
</evidence>
<comment type="similarity">
    <text evidence="2">Belongs to the pterin-4-alpha-carbinolamine dehydratase family.</text>
</comment>